<dbReference type="InterPro" id="IPR016040">
    <property type="entry name" value="NAD(P)-bd_dom"/>
</dbReference>
<dbReference type="Proteomes" id="UP000281726">
    <property type="component" value="Unassembled WGS sequence"/>
</dbReference>
<sequence length="270" mass="29400">MRVLVTGAGGRLGRVVLPRLLTEGWAVRATSRRPRTDPDVEWVVTDLSTGAGLPAAVTGMDAVLHLASAPSPGRRTHEVDVLGTRRLVMAAGQADVRHLVFVSIVGVDRVPIPYYRHKLAAERVVAAGTVPWTVLRATQFPGFLDEMLRGASRLGPVIGDRAVLAQPVDPRDVADRLVARLTAGPLRDVEEYGGPEVIRYDEAVRTWNAARRSRRPLLPIRIPGRLGRSLRDRGLVTDATPRGTRTWAEHLADTYGGTAQDESRTDSRPA</sequence>
<dbReference type="InterPro" id="IPR051207">
    <property type="entry name" value="ComplexI_NDUFA9_subunit"/>
</dbReference>
<dbReference type="OrthoDB" id="9771302at2"/>
<dbReference type="SUPFAM" id="SSF51735">
    <property type="entry name" value="NAD(P)-binding Rossmann-fold domains"/>
    <property type="match status" value="1"/>
</dbReference>
<dbReference type="AlphaFoldDB" id="A0A3A9ZDE3"/>
<feature type="domain" description="NAD(P)-binding" evidence="1">
    <location>
        <begin position="7"/>
        <end position="180"/>
    </location>
</feature>
<dbReference type="Gene3D" id="3.40.50.720">
    <property type="entry name" value="NAD(P)-binding Rossmann-like Domain"/>
    <property type="match status" value="1"/>
</dbReference>
<dbReference type="PANTHER" id="PTHR12126">
    <property type="entry name" value="NADH-UBIQUINONE OXIDOREDUCTASE 39 KDA SUBUNIT-RELATED"/>
    <property type="match status" value="1"/>
</dbReference>
<proteinExistence type="predicted"/>
<dbReference type="EMBL" id="RBAK01000005">
    <property type="protein sequence ID" value="RKN46361.1"/>
    <property type="molecule type" value="Genomic_DNA"/>
</dbReference>
<comment type="caution">
    <text evidence="2">The sequence shown here is derived from an EMBL/GenBank/DDBJ whole genome shotgun (WGS) entry which is preliminary data.</text>
</comment>
<keyword evidence="3" id="KW-1185">Reference proteome</keyword>
<reference evidence="2 3" key="1">
    <citation type="journal article" date="2004" name="Syst. Appl. Microbiol.">
        <title>Cryptoendolithic actinomycetes from antarctic sandstone rock samples: Micromonospora endolithica sp. nov. and two isolates related to Micromonospora coerulea Jensen 1932.</title>
        <authorList>
            <person name="Hirsch P."/>
            <person name="Mevs U."/>
            <person name="Kroppenstedt R.M."/>
            <person name="Schumann P."/>
            <person name="Stackebrandt E."/>
        </authorList>
    </citation>
    <scope>NUCLEOTIDE SEQUENCE [LARGE SCALE GENOMIC DNA]</scope>
    <source>
        <strain evidence="2 3">JCM 12677</strain>
    </source>
</reference>
<dbReference type="GO" id="GO:0044877">
    <property type="term" value="F:protein-containing complex binding"/>
    <property type="evidence" value="ECO:0007669"/>
    <property type="project" value="TreeGrafter"/>
</dbReference>
<protein>
    <submittedName>
        <fullName evidence="2">NAD-dependent epimerase/dehydratase family protein</fullName>
    </submittedName>
</protein>
<dbReference type="InterPro" id="IPR036291">
    <property type="entry name" value="NAD(P)-bd_dom_sf"/>
</dbReference>
<evidence type="ECO:0000313" key="3">
    <source>
        <dbReference type="Proteomes" id="UP000281726"/>
    </source>
</evidence>
<accession>A0A3A9ZDE3</accession>
<gene>
    <name evidence="2" type="ORF">D7223_15745</name>
</gene>
<dbReference type="PANTHER" id="PTHR12126:SF11">
    <property type="entry name" value="NADH DEHYDROGENASE [UBIQUINONE] 1 ALPHA SUBCOMPLEX SUBUNIT 9, MITOCHONDRIAL"/>
    <property type="match status" value="1"/>
</dbReference>
<organism evidence="2 3">
    <name type="scientific">Micromonospora endolithica</name>
    <dbReference type="NCBI Taxonomy" id="230091"/>
    <lineage>
        <taxon>Bacteria</taxon>
        <taxon>Bacillati</taxon>
        <taxon>Actinomycetota</taxon>
        <taxon>Actinomycetes</taxon>
        <taxon>Micromonosporales</taxon>
        <taxon>Micromonosporaceae</taxon>
        <taxon>Micromonospora</taxon>
    </lineage>
</organism>
<evidence type="ECO:0000259" key="1">
    <source>
        <dbReference type="Pfam" id="PF13460"/>
    </source>
</evidence>
<dbReference type="Pfam" id="PF13460">
    <property type="entry name" value="NAD_binding_10"/>
    <property type="match status" value="1"/>
</dbReference>
<evidence type="ECO:0000313" key="2">
    <source>
        <dbReference type="EMBL" id="RKN46361.1"/>
    </source>
</evidence>
<dbReference type="RefSeq" id="WP_120729141.1">
    <property type="nucleotide sequence ID" value="NZ_RBAK01000005.1"/>
</dbReference>
<name>A0A3A9ZDE3_9ACTN</name>